<reference evidence="3 4" key="1">
    <citation type="submission" date="2018-05" db="EMBL/GenBank/DDBJ databases">
        <title>Nocardioides silvaticus genome.</title>
        <authorList>
            <person name="Li C."/>
            <person name="Wang G."/>
        </authorList>
    </citation>
    <scope>NUCLEOTIDE SEQUENCE [LARGE SCALE GENOMIC DNA]</scope>
    <source>
        <strain evidence="3 4">CCTCC AB 2018079</strain>
    </source>
</reference>
<dbReference type="RefSeq" id="WP_109697053.1">
    <property type="nucleotide sequence ID" value="NZ_QGDD01000011.1"/>
</dbReference>
<feature type="region of interest" description="Disordered" evidence="1">
    <location>
        <begin position="116"/>
        <end position="160"/>
    </location>
</feature>
<keyword evidence="2" id="KW-0812">Transmembrane</keyword>
<organism evidence="3 4">
    <name type="scientific">Nocardioides silvaticus</name>
    <dbReference type="NCBI Taxonomy" id="2201891"/>
    <lineage>
        <taxon>Bacteria</taxon>
        <taxon>Bacillati</taxon>
        <taxon>Actinomycetota</taxon>
        <taxon>Actinomycetes</taxon>
        <taxon>Propionibacteriales</taxon>
        <taxon>Nocardioidaceae</taxon>
        <taxon>Nocardioides</taxon>
    </lineage>
</organism>
<keyword evidence="4" id="KW-1185">Reference proteome</keyword>
<dbReference type="Proteomes" id="UP000245507">
    <property type="component" value="Unassembled WGS sequence"/>
</dbReference>
<gene>
    <name evidence="3" type="ORF">DJ010_19875</name>
</gene>
<evidence type="ECO:0000313" key="4">
    <source>
        <dbReference type="Proteomes" id="UP000245507"/>
    </source>
</evidence>
<keyword evidence="2" id="KW-1133">Transmembrane helix</keyword>
<sequence length="310" mass="32853">MDCPSCGAAAARPDQHYCARCGTTLAPVEPPTAYDRGTRISGPLFADDFPPPPPPPPPTAPPPTQPTPEPPPASPPPVERDRSRPMRPSIVLLVAAAVVAALIGAGGVMLLLGGDDDEPTEAKERSRAGAGTATDDAPTSPANTEPSNTGATKEPPQFRCWNGDGPVNRLADCPLPSGPDGMAWVFPSVLDDGCSVRAGAARATEADCIELVEGSEVRFHYSEWRSRAALEAYYGRNETGAVGTLAGNPDLTVVEVISRDPAVDYKVAIYYEDPSTLWSVTVYAADQAQFFYAEGKVEARRLKQIRGERL</sequence>
<name>A0A316T9Y1_9ACTN</name>
<dbReference type="AlphaFoldDB" id="A0A316T9Y1"/>
<accession>A0A316T9Y1</accession>
<comment type="caution">
    <text evidence="3">The sequence shown here is derived from an EMBL/GenBank/DDBJ whole genome shotgun (WGS) entry which is preliminary data.</text>
</comment>
<feature type="compositionally biased region" description="Pro residues" evidence="1">
    <location>
        <begin position="49"/>
        <end position="77"/>
    </location>
</feature>
<dbReference type="OrthoDB" id="3768093at2"/>
<evidence type="ECO:0000313" key="3">
    <source>
        <dbReference type="EMBL" id="PWN01113.1"/>
    </source>
</evidence>
<evidence type="ECO:0000256" key="2">
    <source>
        <dbReference type="SAM" id="Phobius"/>
    </source>
</evidence>
<dbReference type="EMBL" id="QGDD01000011">
    <property type="protein sequence ID" value="PWN01113.1"/>
    <property type="molecule type" value="Genomic_DNA"/>
</dbReference>
<keyword evidence="2" id="KW-0472">Membrane</keyword>
<feature type="transmembrane region" description="Helical" evidence="2">
    <location>
        <begin position="90"/>
        <end position="112"/>
    </location>
</feature>
<evidence type="ECO:0000256" key="1">
    <source>
        <dbReference type="SAM" id="MobiDB-lite"/>
    </source>
</evidence>
<proteinExistence type="predicted"/>
<feature type="region of interest" description="Disordered" evidence="1">
    <location>
        <begin position="28"/>
        <end position="83"/>
    </location>
</feature>
<feature type="compositionally biased region" description="Low complexity" evidence="1">
    <location>
        <begin position="128"/>
        <end position="142"/>
    </location>
</feature>
<protein>
    <submittedName>
        <fullName evidence="3">Uncharacterized protein</fullName>
    </submittedName>
</protein>